<name>D2ZTA1_NEIM2</name>
<dbReference type="AlphaFoldDB" id="D2ZTA1"/>
<accession>D2ZTA1</accession>
<dbReference type="EMBL" id="ACDX02000002">
    <property type="protein sequence ID" value="EFC89421.1"/>
    <property type="molecule type" value="Genomic_DNA"/>
</dbReference>
<sequence>MLLLMAYFVRGMGQKAGKNLRKSDIKRAVPAKIEHFTVFI</sequence>
<evidence type="ECO:0000313" key="2">
    <source>
        <dbReference type="Proteomes" id="UP000003344"/>
    </source>
</evidence>
<dbReference type="Proteomes" id="UP000003344">
    <property type="component" value="Unassembled WGS sequence"/>
</dbReference>
<proteinExistence type="predicted"/>
<dbReference type="STRING" id="546266.NEIMUCOT_03837"/>
<protein>
    <submittedName>
        <fullName evidence="1">Uncharacterized protein</fullName>
    </submittedName>
</protein>
<gene>
    <name evidence="1" type="ORF">NEIMUCOT_03837</name>
</gene>
<comment type="caution">
    <text evidence="1">The sequence shown here is derived from an EMBL/GenBank/DDBJ whole genome shotgun (WGS) entry which is preliminary data.</text>
</comment>
<reference evidence="1 2" key="1">
    <citation type="submission" date="2009-10" db="EMBL/GenBank/DDBJ databases">
        <authorList>
            <person name="Weinstock G."/>
            <person name="Sodergren E."/>
            <person name="Clifton S."/>
            <person name="Fulton L."/>
            <person name="Fulton B."/>
            <person name="Courtney L."/>
            <person name="Fronick C."/>
            <person name="Harrison M."/>
            <person name="Strong C."/>
            <person name="Farmer C."/>
            <person name="Delahaunty K."/>
            <person name="Markovic C."/>
            <person name="Hall O."/>
            <person name="Minx P."/>
            <person name="Tomlinson C."/>
            <person name="Mitreva M."/>
            <person name="Nelson J."/>
            <person name="Hou S."/>
            <person name="Wollam A."/>
            <person name="Pepin K.H."/>
            <person name="Johnson M."/>
            <person name="Bhonagiri V."/>
            <person name="Nash W.E."/>
            <person name="Warren W."/>
            <person name="Chinwalla A."/>
            <person name="Mardis E.R."/>
            <person name="Wilson R.K."/>
        </authorList>
    </citation>
    <scope>NUCLEOTIDE SEQUENCE [LARGE SCALE GENOMIC DNA]</scope>
    <source>
        <strain evidence="2">ATCC 25996 / DSM 4631 / NCTC 10774 / M26</strain>
    </source>
</reference>
<organism evidence="1 2">
    <name type="scientific">Neisseria mucosa (strain ATCC 25996 / DSM 4631 / NCTC 10774 / M26)</name>
    <dbReference type="NCBI Taxonomy" id="546266"/>
    <lineage>
        <taxon>Bacteria</taxon>
        <taxon>Pseudomonadati</taxon>
        <taxon>Pseudomonadota</taxon>
        <taxon>Betaproteobacteria</taxon>
        <taxon>Neisseriales</taxon>
        <taxon>Neisseriaceae</taxon>
        <taxon>Neisseria</taxon>
    </lineage>
</organism>
<evidence type="ECO:0000313" key="1">
    <source>
        <dbReference type="EMBL" id="EFC89421.1"/>
    </source>
</evidence>